<dbReference type="GO" id="GO:0015658">
    <property type="term" value="F:branched-chain amino acid transmembrane transporter activity"/>
    <property type="evidence" value="ECO:0007669"/>
    <property type="project" value="InterPro"/>
</dbReference>
<comment type="subcellular location">
    <subcellularLocation>
        <location evidence="1">Cell membrane</location>
        <topology evidence="1">Multi-pass membrane protein</topology>
    </subcellularLocation>
</comment>
<feature type="transmembrane region" description="Helical" evidence="6">
    <location>
        <begin position="389"/>
        <end position="408"/>
    </location>
</feature>
<dbReference type="InterPro" id="IPR001851">
    <property type="entry name" value="ABC_transp_permease"/>
</dbReference>
<comment type="caution">
    <text evidence="7">The sequence shown here is derived from an EMBL/GenBank/DDBJ whole genome shotgun (WGS) entry which is preliminary data.</text>
</comment>
<sequence>MTDTTHKSAVSTPASRLTLGQVAPWLFAIAFLVLLPFVFKSNAALTIMNQMMITIVFALAYNMLLGQGGMLSFGHAVYLGFGGFMCMHIMNAVEDNGLPLPLPLLPIFGGLFGLGLATIIGSFSTRRAGTVFAMISLGIGELIAACTVIIVVLFGGEEGISGDRTYGLPVFGYEFLQQIEVYYVLGFWTVLSALLMYLFSRTPVGRMANAVRDNPERAEFLGYSARWVRFYSFCASGFFAGVAGAMVAINYEILTEQSMSATQSGVILLVAFLGGVGFFFGPIIGAIVFTLLQSVLSLYTEIWQLYLGALFLATVMFFPGGLAGVLMMHVPVARLGKFGLLVMPYIKTLLPALVSVIGVSALMEIIFHYRHAPPGDEEMTLFWVTFDSHNLLAMLIAFVVAAAGFWVAKRNSGELRNAWHAANTPDGGRA</sequence>
<proteinExistence type="predicted"/>
<gene>
    <name evidence="7" type="ORF">GCM10017056_32460</name>
</gene>
<evidence type="ECO:0000256" key="5">
    <source>
        <dbReference type="ARBA" id="ARBA00023136"/>
    </source>
</evidence>
<organism evidence="7 8">
    <name type="scientific">Seohaeicola zhoushanensis</name>
    <dbReference type="NCBI Taxonomy" id="1569283"/>
    <lineage>
        <taxon>Bacteria</taxon>
        <taxon>Pseudomonadati</taxon>
        <taxon>Pseudomonadota</taxon>
        <taxon>Alphaproteobacteria</taxon>
        <taxon>Rhodobacterales</taxon>
        <taxon>Roseobacteraceae</taxon>
        <taxon>Seohaeicola</taxon>
    </lineage>
</organism>
<protein>
    <recommendedName>
        <fullName evidence="9">Branched-chain amino acid ABC transporter permease</fullName>
    </recommendedName>
</protein>
<dbReference type="RefSeq" id="WP_189681155.1">
    <property type="nucleotide sequence ID" value="NZ_BNCJ01000010.1"/>
</dbReference>
<feature type="transmembrane region" description="Helical" evidence="6">
    <location>
        <begin position="76"/>
        <end position="93"/>
    </location>
</feature>
<evidence type="ECO:0000256" key="2">
    <source>
        <dbReference type="ARBA" id="ARBA00022475"/>
    </source>
</evidence>
<dbReference type="PANTHER" id="PTHR30482">
    <property type="entry name" value="HIGH-AFFINITY BRANCHED-CHAIN AMINO ACID TRANSPORT SYSTEM PERMEASE"/>
    <property type="match status" value="1"/>
</dbReference>
<keyword evidence="8" id="KW-1185">Reference proteome</keyword>
<evidence type="ECO:0000256" key="4">
    <source>
        <dbReference type="ARBA" id="ARBA00022989"/>
    </source>
</evidence>
<reference evidence="7" key="2">
    <citation type="submission" date="2020-09" db="EMBL/GenBank/DDBJ databases">
        <authorList>
            <person name="Sun Q."/>
            <person name="Kim S."/>
        </authorList>
    </citation>
    <scope>NUCLEOTIDE SEQUENCE</scope>
    <source>
        <strain evidence="7">KCTC 42650</strain>
    </source>
</reference>
<evidence type="ECO:0000256" key="1">
    <source>
        <dbReference type="ARBA" id="ARBA00004651"/>
    </source>
</evidence>
<dbReference type="EMBL" id="BNCJ01000010">
    <property type="protein sequence ID" value="GHF58577.1"/>
    <property type="molecule type" value="Genomic_DNA"/>
</dbReference>
<feature type="transmembrane region" description="Helical" evidence="6">
    <location>
        <begin position="22"/>
        <end position="39"/>
    </location>
</feature>
<dbReference type="GO" id="GO:0005886">
    <property type="term" value="C:plasma membrane"/>
    <property type="evidence" value="ECO:0007669"/>
    <property type="project" value="UniProtKB-SubCell"/>
</dbReference>
<dbReference type="InterPro" id="IPR043428">
    <property type="entry name" value="LivM-like"/>
</dbReference>
<evidence type="ECO:0008006" key="9">
    <source>
        <dbReference type="Google" id="ProtNLM"/>
    </source>
</evidence>
<keyword evidence="3 6" id="KW-0812">Transmembrane</keyword>
<feature type="transmembrane region" description="Helical" evidence="6">
    <location>
        <begin position="349"/>
        <end position="369"/>
    </location>
</feature>
<evidence type="ECO:0000256" key="3">
    <source>
        <dbReference type="ARBA" id="ARBA00022692"/>
    </source>
</evidence>
<reference evidence="7" key="1">
    <citation type="journal article" date="2014" name="Int. J. Syst. Evol. Microbiol.">
        <title>Complete genome sequence of Corynebacterium casei LMG S-19264T (=DSM 44701T), isolated from a smear-ripened cheese.</title>
        <authorList>
            <consortium name="US DOE Joint Genome Institute (JGI-PGF)"/>
            <person name="Walter F."/>
            <person name="Albersmeier A."/>
            <person name="Kalinowski J."/>
            <person name="Ruckert C."/>
        </authorList>
    </citation>
    <scope>NUCLEOTIDE SEQUENCE</scope>
    <source>
        <strain evidence="7">KCTC 42650</strain>
    </source>
</reference>
<name>A0A8J3M953_9RHOB</name>
<dbReference type="Proteomes" id="UP000626220">
    <property type="component" value="Unassembled WGS sequence"/>
</dbReference>
<feature type="transmembrane region" description="Helical" evidence="6">
    <location>
        <begin position="266"/>
        <end position="291"/>
    </location>
</feature>
<evidence type="ECO:0000256" key="6">
    <source>
        <dbReference type="SAM" id="Phobius"/>
    </source>
</evidence>
<keyword evidence="2" id="KW-1003">Cell membrane</keyword>
<accession>A0A8J3M953</accession>
<evidence type="ECO:0000313" key="8">
    <source>
        <dbReference type="Proteomes" id="UP000626220"/>
    </source>
</evidence>
<dbReference type="CDD" id="cd06581">
    <property type="entry name" value="TM_PBP1_LivM_like"/>
    <property type="match status" value="1"/>
</dbReference>
<dbReference type="PANTHER" id="PTHR30482:SF17">
    <property type="entry name" value="ABC TRANSPORTER ATP-BINDING PROTEIN"/>
    <property type="match status" value="1"/>
</dbReference>
<keyword evidence="5 6" id="KW-0472">Membrane</keyword>
<feature type="transmembrane region" description="Helical" evidence="6">
    <location>
        <begin position="230"/>
        <end position="254"/>
    </location>
</feature>
<evidence type="ECO:0000313" key="7">
    <source>
        <dbReference type="EMBL" id="GHF58577.1"/>
    </source>
</evidence>
<feature type="transmembrane region" description="Helical" evidence="6">
    <location>
        <begin position="303"/>
        <end position="328"/>
    </location>
</feature>
<feature type="transmembrane region" description="Helical" evidence="6">
    <location>
        <begin position="105"/>
        <end position="125"/>
    </location>
</feature>
<dbReference type="AlphaFoldDB" id="A0A8J3M953"/>
<dbReference type="Pfam" id="PF02653">
    <property type="entry name" value="BPD_transp_2"/>
    <property type="match status" value="1"/>
</dbReference>
<feature type="transmembrane region" description="Helical" evidence="6">
    <location>
        <begin position="181"/>
        <end position="199"/>
    </location>
</feature>
<feature type="transmembrane region" description="Helical" evidence="6">
    <location>
        <begin position="51"/>
        <end position="70"/>
    </location>
</feature>
<keyword evidence="4 6" id="KW-1133">Transmembrane helix</keyword>
<feature type="transmembrane region" description="Helical" evidence="6">
    <location>
        <begin position="131"/>
        <end position="154"/>
    </location>
</feature>